<gene>
    <name evidence="1" type="ORF">UFOVP574_10</name>
</gene>
<reference evidence="1" key="1">
    <citation type="submission" date="2020-04" db="EMBL/GenBank/DDBJ databases">
        <authorList>
            <person name="Chiriac C."/>
            <person name="Salcher M."/>
            <person name="Ghai R."/>
            <person name="Kavagutti S V."/>
        </authorList>
    </citation>
    <scope>NUCLEOTIDE SEQUENCE</scope>
</reference>
<organism evidence="1">
    <name type="scientific">uncultured Caudovirales phage</name>
    <dbReference type="NCBI Taxonomy" id="2100421"/>
    <lineage>
        <taxon>Viruses</taxon>
        <taxon>Duplodnaviria</taxon>
        <taxon>Heunggongvirae</taxon>
        <taxon>Uroviricota</taxon>
        <taxon>Caudoviricetes</taxon>
        <taxon>Peduoviridae</taxon>
        <taxon>Maltschvirus</taxon>
        <taxon>Maltschvirus maltsch</taxon>
    </lineage>
</organism>
<name>A0A6J5MXG5_9CAUD</name>
<protein>
    <submittedName>
        <fullName evidence="1">Uncharacterized protein</fullName>
    </submittedName>
</protein>
<sequence length="128" mass="14173">MSKVKIITLADELGKTVNELLKIKSSKLTEGLHYSGYGKNTYLTEEAVELIKLSFDVPLAVPDKIRALVLMEARNPRWVYAKLEGHDGKVPVAIPRKLRGKLLGKRINVDAITDASGGTTYRHEMLGV</sequence>
<dbReference type="EMBL" id="LR796549">
    <property type="protein sequence ID" value="CAB4150651.1"/>
    <property type="molecule type" value="Genomic_DNA"/>
</dbReference>
<accession>A0A6J5MXG5</accession>
<proteinExistence type="predicted"/>
<evidence type="ECO:0000313" key="1">
    <source>
        <dbReference type="EMBL" id="CAB4150651.1"/>
    </source>
</evidence>